<keyword evidence="9" id="KW-1185">Reference proteome</keyword>
<sequence length="266" mass="28151">MWPEVFSIFGVGIQSYGLSKALALLVGAFLLGRAFTRIGYDKELAHSIALWATVWGFVGAKVYYLIANWDNFSWHLFGGSGFVWYGGLIAGSIAVIVMTRRHDLPLGRVAGAMAAPLSVAYGIGRIGCFLAGDGTYGTPTDLPWGMAFPNGVVPVDVPVHPVQLYEAAGAFLIAGILWALGRRLRPVAVFGSYLMLSGAARLLAEMVRINPHVVLDLTEAQLIGIASIILGAALILRDTFHPAAPVSNVSAADPSSAVPSPHPVGR</sequence>
<feature type="transmembrane region" description="Helical" evidence="7">
    <location>
        <begin position="44"/>
        <end position="66"/>
    </location>
</feature>
<dbReference type="UniPathway" id="UPA00664"/>
<dbReference type="GO" id="GO:0042158">
    <property type="term" value="P:lipoprotein biosynthetic process"/>
    <property type="evidence" value="ECO:0007669"/>
    <property type="project" value="UniProtKB-UniRule"/>
</dbReference>
<evidence type="ECO:0000313" key="9">
    <source>
        <dbReference type="Proteomes" id="UP000093501"/>
    </source>
</evidence>
<evidence type="ECO:0000256" key="6">
    <source>
        <dbReference type="ARBA" id="ARBA00023136"/>
    </source>
</evidence>
<gene>
    <name evidence="7" type="primary">lgt</name>
    <name evidence="8" type="ORF">BCR15_10510</name>
</gene>
<comment type="caution">
    <text evidence="8">The sequence shown here is derived from an EMBL/GenBank/DDBJ whole genome shotgun (WGS) entry which is preliminary data.</text>
</comment>
<comment type="catalytic activity">
    <reaction evidence="7">
        <text>L-cysteinyl-[prolipoprotein] + a 1,2-diacyl-sn-glycero-3-phospho-(1'-sn-glycerol) = an S-1,2-diacyl-sn-glyceryl-L-cysteinyl-[prolipoprotein] + sn-glycerol 1-phosphate + H(+)</text>
        <dbReference type="Rhea" id="RHEA:56712"/>
        <dbReference type="Rhea" id="RHEA-COMP:14679"/>
        <dbReference type="Rhea" id="RHEA-COMP:14680"/>
        <dbReference type="ChEBI" id="CHEBI:15378"/>
        <dbReference type="ChEBI" id="CHEBI:29950"/>
        <dbReference type="ChEBI" id="CHEBI:57685"/>
        <dbReference type="ChEBI" id="CHEBI:64716"/>
        <dbReference type="ChEBI" id="CHEBI:140658"/>
        <dbReference type="EC" id="2.5.1.145"/>
    </reaction>
</comment>
<evidence type="ECO:0000313" key="8">
    <source>
        <dbReference type="EMBL" id="OCL30891.1"/>
    </source>
</evidence>
<dbReference type="AlphaFoldDB" id="A0A1C0AGS3"/>
<keyword evidence="5 7" id="KW-1133">Transmembrane helix</keyword>
<feature type="binding site" evidence="7">
    <location>
        <position position="125"/>
    </location>
    <ligand>
        <name>a 1,2-diacyl-sn-glycero-3-phospho-(1'-sn-glycerol)</name>
        <dbReference type="ChEBI" id="CHEBI:64716"/>
    </ligand>
</feature>
<accession>A0A1C0AGS3</accession>
<keyword evidence="4 7" id="KW-0812">Transmembrane</keyword>
<evidence type="ECO:0000256" key="1">
    <source>
        <dbReference type="ARBA" id="ARBA00007150"/>
    </source>
</evidence>
<name>A0A1C0AGS3_9ACTN</name>
<organism evidence="8 9">
    <name type="scientific">Tessaracoccus lapidicaptus</name>
    <dbReference type="NCBI Taxonomy" id="1427523"/>
    <lineage>
        <taxon>Bacteria</taxon>
        <taxon>Bacillati</taxon>
        <taxon>Actinomycetota</taxon>
        <taxon>Actinomycetes</taxon>
        <taxon>Propionibacteriales</taxon>
        <taxon>Propionibacteriaceae</taxon>
        <taxon>Tessaracoccus</taxon>
    </lineage>
</organism>
<dbReference type="GO" id="GO:0008961">
    <property type="term" value="F:phosphatidylglycerol-prolipoprotein diacylglyceryl transferase activity"/>
    <property type="evidence" value="ECO:0007669"/>
    <property type="project" value="UniProtKB-UniRule"/>
</dbReference>
<dbReference type="InterPro" id="IPR001640">
    <property type="entry name" value="Lgt"/>
</dbReference>
<keyword evidence="6 7" id="KW-0472">Membrane</keyword>
<dbReference type="PANTHER" id="PTHR30589">
    <property type="entry name" value="PROLIPOPROTEIN DIACYLGLYCERYL TRANSFERASE"/>
    <property type="match status" value="1"/>
</dbReference>
<evidence type="ECO:0000256" key="2">
    <source>
        <dbReference type="ARBA" id="ARBA00022475"/>
    </source>
</evidence>
<evidence type="ECO:0000256" key="7">
    <source>
        <dbReference type="HAMAP-Rule" id="MF_01147"/>
    </source>
</evidence>
<dbReference type="RefSeq" id="WP_068752816.1">
    <property type="nucleotide sequence ID" value="NZ_MBQD01000027.1"/>
</dbReference>
<dbReference type="EMBL" id="MBQD01000027">
    <property type="protein sequence ID" value="OCL30891.1"/>
    <property type="molecule type" value="Genomic_DNA"/>
</dbReference>
<feature type="transmembrane region" description="Helical" evidence="7">
    <location>
        <begin position="109"/>
        <end position="132"/>
    </location>
</feature>
<comment type="similarity">
    <text evidence="1 7">Belongs to the Lgt family.</text>
</comment>
<comment type="subcellular location">
    <subcellularLocation>
        <location evidence="7">Cell membrane</location>
        <topology evidence="7">Multi-pass membrane protein</topology>
    </subcellularLocation>
</comment>
<protein>
    <recommendedName>
        <fullName evidence="7">Phosphatidylglycerol--prolipoprotein diacylglyceryl transferase</fullName>
        <ecNumber evidence="7">2.5.1.145</ecNumber>
    </recommendedName>
</protein>
<proteinExistence type="inferred from homology"/>
<dbReference type="PANTHER" id="PTHR30589:SF0">
    <property type="entry name" value="PHOSPHATIDYLGLYCEROL--PROLIPOPROTEIN DIACYLGLYCERYL TRANSFERASE"/>
    <property type="match status" value="1"/>
</dbReference>
<dbReference type="Proteomes" id="UP000093501">
    <property type="component" value="Unassembled WGS sequence"/>
</dbReference>
<evidence type="ECO:0000256" key="5">
    <source>
        <dbReference type="ARBA" id="ARBA00022989"/>
    </source>
</evidence>
<comment type="function">
    <text evidence="7">Catalyzes the transfer of the diacylglyceryl group from phosphatidylglycerol to the sulfhydryl group of the N-terminal cysteine of a prolipoprotein, the first step in the formation of mature lipoproteins.</text>
</comment>
<feature type="transmembrane region" description="Helical" evidence="7">
    <location>
        <begin position="72"/>
        <end position="97"/>
    </location>
</feature>
<evidence type="ECO:0000256" key="3">
    <source>
        <dbReference type="ARBA" id="ARBA00022679"/>
    </source>
</evidence>
<reference evidence="9" key="1">
    <citation type="submission" date="2016-07" db="EMBL/GenBank/DDBJ databases">
        <authorList>
            <person name="Florea S."/>
            <person name="Webb J.S."/>
            <person name="Jaromczyk J."/>
            <person name="Schardl C.L."/>
        </authorList>
    </citation>
    <scope>NUCLEOTIDE SEQUENCE [LARGE SCALE GENOMIC DNA]</scope>
    <source>
        <strain evidence="9">IPBSL-7</strain>
    </source>
</reference>
<evidence type="ECO:0000256" key="4">
    <source>
        <dbReference type="ARBA" id="ARBA00022692"/>
    </source>
</evidence>
<dbReference type="HAMAP" id="MF_01147">
    <property type="entry name" value="Lgt"/>
    <property type="match status" value="1"/>
</dbReference>
<dbReference type="GO" id="GO:0005886">
    <property type="term" value="C:plasma membrane"/>
    <property type="evidence" value="ECO:0007669"/>
    <property type="project" value="UniProtKB-SubCell"/>
</dbReference>
<feature type="transmembrane region" description="Helical" evidence="7">
    <location>
        <begin position="6"/>
        <end position="32"/>
    </location>
</feature>
<dbReference type="Pfam" id="PF01790">
    <property type="entry name" value="LGT"/>
    <property type="match status" value="1"/>
</dbReference>
<feature type="transmembrane region" description="Helical" evidence="7">
    <location>
        <begin position="220"/>
        <end position="236"/>
    </location>
</feature>
<comment type="pathway">
    <text evidence="7">Protein modification; lipoprotein biosynthesis (diacylglyceryl transfer).</text>
</comment>
<keyword evidence="3 7" id="KW-0808">Transferase</keyword>
<feature type="transmembrane region" description="Helical" evidence="7">
    <location>
        <begin position="162"/>
        <end position="180"/>
    </location>
</feature>
<feature type="transmembrane region" description="Helical" evidence="7">
    <location>
        <begin position="187"/>
        <end position="204"/>
    </location>
</feature>
<dbReference type="EC" id="2.5.1.145" evidence="7"/>
<keyword evidence="2 7" id="KW-1003">Cell membrane</keyword>